<evidence type="ECO:0000313" key="2">
    <source>
        <dbReference type="Proteomes" id="UP000038045"/>
    </source>
</evidence>
<evidence type="ECO:0000259" key="1">
    <source>
        <dbReference type="SMART" id="SM00043"/>
    </source>
</evidence>
<keyword evidence="2" id="KW-1185">Reference proteome</keyword>
<feature type="domain" description="Cystatin" evidence="1">
    <location>
        <begin position="9"/>
        <end position="101"/>
    </location>
</feature>
<dbReference type="CDD" id="cd00042">
    <property type="entry name" value="CY"/>
    <property type="match status" value="1"/>
</dbReference>
<dbReference type="WBParaSite" id="PTRK_0001070800.1">
    <property type="protein sequence ID" value="PTRK_0001070800.1"/>
    <property type="gene ID" value="PTRK_0001070800"/>
</dbReference>
<dbReference type="InterPro" id="IPR000010">
    <property type="entry name" value="Cystatin_dom"/>
</dbReference>
<organism evidence="2 3">
    <name type="scientific">Parastrongyloides trichosuri</name>
    <name type="common">Possum-specific nematode worm</name>
    <dbReference type="NCBI Taxonomy" id="131310"/>
    <lineage>
        <taxon>Eukaryota</taxon>
        <taxon>Metazoa</taxon>
        <taxon>Ecdysozoa</taxon>
        <taxon>Nematoda</taxon>
        <taxon>Chromadorea</taxon>
        <taxon>Rhabditida</taxon>
        <taxon>Tylenchina</taxon>
        <taxon>Panagrolaimomorpha</taxon>
        <taxon>Strongyloidoidea</taxon>
        <taxon>Strongyloididae</taxon>
        <taxon>Parastrongyloides</taxon>
    </lineage>
</organism>
<accession>A0A0N4ZQA7</accession>
<dbReference type="InterPro" id="IPR046350">
    <property type="entry name" value="Cystatin_sf"/>
</dbReference>
<proteinExistence type="predicted"/>
<dbReference type="SMART" id="SM00043">
    <property type="entry name" value="CY"/>
    <property type="match status" value="1"/>
</dbReference>
<dbReference type="SUPFAM" id="SSF54403">
    <property type="entry name" value="Cystatin/monellin"/>
    <property type="match status" value="1"/>
</dbReference>
<dbReference type="Proteomes" id="UP000038045">
    <property type="component" value="Unplaced"/>
</dbReference>
<dbReference type="AlphaFoldDB" id="A0A0N4ZQA7"/>
<protein>
    <submittedName>
        <fullName evidence="3">Cystatin domain-containing protein</fullName>
    </submittedName>
</protein>
<dbReference type="STRING" id="131310.A0A0N4ZQA7"/>
<evidence type="ECO:0000313" key="3">
    <source>
        <dbReference type="WBParaSite" id="PTRK_0001070800.1"/>
    </source>
</evidence>
<name>A0A0N4ZQA7_PARTI</name>
<dbReference type="Pfam" id="PF00031">
    <property type="entry name" value="Cystatin"/>
    <property type="match status" value="1"/>
</dbReference>
<sequence length="106" mass="11822">MVTIDSTDNIMGGWSNMTDSDEINLLAQKITEKYISQYNKNVTLSKVLEAKQQVVAGMNYKLTLLTVDSPCDTNNQCSKKITANVFSQPWTNTEDITILNVSNTIN</sequence>
<dbReference type="GO" id="GO:0004869">
    <property type="term" value="F:cysteine-type endopeptidase inhibitor activity"/>
    <property type="evidence" value="ECO:0007669"/>
    <property type="project" value="InterPro"/>
</dbReference>
<reference evidence="3" key="1">
    <citation type="submission" date="2017-02" db="UniProtKB">
        <authorList>
            <consortium name="WormBaseParasite"/>
        </authorList>
    </citation>
    <scope>IDENTIFICATION</scope>
</reference>
<dbReference type="Gene3D" id="3.10.450.10">
    <property type="match status" value="1"/>
</dbReference>